<feature type="domain" description="Protein kinase" evidence="8">
    <location>
        <begin position="1"/>
        <end position="85"/>
    </location>
</feature>
<evidence type="ECO:0000256" key="5">
    <source>
        <dbReference type="ARBA" id="ARBA00022777"/>
    </source>
</evidence>
<dbReference type="SUPFAM" id="SSF56112">
    <property type="entry name" value="Protein kinase-like (PK-like)"/>
    <property type="match status" value="1"/>
</dbReference>
<comment type="similarity">
    <text evidence="1">Belongs to the protein kinase superfamily. CAMK Ser/Thr protein kinase family. CaMK subfamily.</text>
</comment>
<evidence type="ECO:0000259" key="8">
    <source>
        <dbReference type="PROSITE" id="PS50011"/>
    </source>
</evidence>
<evidence type="ECO:0000256" key="1">
    <source>
        <dbReference type="ARBA" id="ARBA00005354"/>
    </source>
</evidence>
<keyword evidence="10" id="KW-1185">Reference proteome</keyword>
<dbReference type="PROSITE" id="PS50011">
    <property type="entry name" value="PROTEIN_KINASE_DOM"/>
    <property type="match status" value="1"/>
</dbReference>
<keyword evidence="4" id="KW-0547">Nucleotide-binding</keyword>
<dbReference type="PANTHER" id="PTHR24349">
    <property type="entry name" value="SERINE/THREONINE-PROTEIN KINASE"/>
    <property type="match status" value="1"/>
</dbReference>
<dbReference type="InterPro" id="IPR050205">
    <property type="entry name" value="CDPK_Ser/Thr_kinases"/>
</dbReference>
<reference evidence="9 10" key="1">
    <citation type="journal article" date="2020" name="BMC Genomics">
        <title>Intraspecific diversification of the crop wild relative Brassica cretica Lam. using demographic model selection.</title>
        <authorList>
            <person name="Kioukis A."/>
            <person name="Michalopoulou V.A."/>
            <person name="Briers L."/>
            <person name="Pirintsos S."/>
            <person name="Studholme D.J."/>
            <person name="Pavlidis P."/>
            <person name="Sarris P.F."/>
        </authorList>
    </citation>
    <scope>NUCLEOTIDE SEQUENCE [LARGE SCALE GENOMIC DNA]</scope>
    <source>
        <strain evidence="10">cv. PFS-1207/04</strain>
    </source>
</reference>
<evidence type="ECO:0000313" key="10">
    <source>
        <dbReference type="Proteomes" id="UP000266723"/>
    </source>
</evidence>
<keyword evidence="6" id="KW-0067">ATP-binding</keyword>
<gene>
    <name evidence="9" type="ORF">DY000_02027033</name>
</gene>
<protein>
    <recommendedName>
        <fullName evidence="8">Protein kinase domain-containing protein</fullName>
    </recommendedName>
</protein>
<organism evidence="9 10">
    <name type="scientific">Brassica cretica</name>
    <name type="common">Mustard</name>
    <dbReference type="NCBI Taxonomy" id="69181"/>
    <lineage>
        <taxon>Eukaryota</taxon>
        <taxon>Viridiplantae</taxon>
        <taxon>Streptophyta</taxon>
        <taxon>Embryophyta</taxon>
        <taxon>Tracheophyta</taxon>
        <taxon>Spermatophyta</taxon>
        <taxon>Magnoliopsida</taxon>
        <taxon>eudicotyledons</taxon>
        <taxon>Gunneridae</taxon>
        <taxon>Pentapetalae</taxon>
        <taxon>rosids</taxon>
        <taxon>malvids</taxon>
        <taxon>Brassicales</taxon>
        <taxon>Brassicaceae</taxon>
        <taxon>Brassiceae</taxon>
        <taxon>Brassica</taxon>
    </lineage>
</organism>
<dbReference type="EMBL" id="QGKV02000299">
    <property type="protein sequence ID" value="KAF3596246.1"/>
    <property type="molecule type" value="Genomic_DNA"/>
</dbReference>
<accession>A0ABQ7EHB3</accession>
<evidence type="ECO:0000256" key="2">
    <source>
        <dbReference type="ARBA" id="ARBA00022527"/>
    </source>
</evidence>
<dbReference type="Gene3D" id="1.10.510.10">
    <property type="entry name" value="Transferase(Phosphotransferase) domain 1"/>
    <property type="match status" value="1"/>
</dbReference>
<dbReference type="InterPro" id="IPR000719">
    <property type="entry name" value="Prot_kinase_dom"/>
</dbReference>
<sequence length="85" mass="9342">MLATSKNEDAVLKATDFGLSVFIEEGKAYRDVVGSAFYVAPEELRGSYSKEISIWSALIVLYLCGLVIAESLPEEEMKGLKTMFA</sequence>
<feature type="transmembrane region" description="Helical" evidence="7">
    <location>
        <begin position="52"/>
        <end position="72"/>
    </location>
</feature>
<keyword evidence="7" id="KW-0472">Membrane</keyword>
<keyword evidence="7" id="KW-0812">Transmembrane</keyword>
<keyword evidence="7" id="KW-1133">Transmembrane helix</keyword>
<name>A0ABQ7EHB3_BRACR</name>
<comment type="caution">
    <text evidence="9">The sequence shown here is derived from an EMBL/GenBank/DDBJ whole genome shotgun (WGS) entry which is preliminary data.</text>
</comment>
<dbReference type="Pfam" id="PF00069">
    <property type="entry name" value="Pkinase"/>
    <property type="match status" value="1"/>
</dbReference>
<evidence type="ECO:0000256" key="3">
    <source>
        <dbReference type="ARBA" id="ARBA00022679"/>
    </source>
</evidence>
<dbReference type="Proteomes" id="UP000266723">
    <property type="component" value="Unassembled WGS sequence"/>
</dbReference>
<evidence type="ECO:0000256" key="4">
    <source>
        <dbReference type="ARBA" id="ARBA00022741"/>
    </source>
</evidence>
<evidence type="ECO:0000313" key="9">
    <source>
        <dbReference type="EMBL" id="KAF3596246.1"/>
    </source>
</evidence>
<keyword evidence="2" id="KW-0723">Serine/threonine-protein kinase</keyword>
<dbReference type="InterPro" id="IPR011009">
    <property type="entry name" value="Kinase-like_dom_sf"/>
</dbReference>
<evidence type="ECO:0000256" key="7">
    <source>
        <dbReference type="SAM" id="Phobius"/>
    </source>
</evidence>
<evidence type="ECO:0000256" key="6">
    <source>
        <dbReference type="ARBA" id="ARBA00022840"/>
    </source>
</evidence>
<keyword evidence="5" id="KW-0418">Kinase</keyword>
<keyword evidence="3" id="KW-0808">Transferase</keyword>
<proteinExistence type="inferred from homology"/>